<sequence>MTTAGLSAISLHKFIKRFLKLMLLFSTGLSTLVLAGAKLSFEQITELAFKQNPILLGQQENTYAKDASERAAFRQLLPNFSANTRGEKVLQGNTADTPHDTLYSARLTLSQAIYRPALLANYKKSTLDRLDARLNLARTREQLLFDLKSAWYQLLTAQLLVAESQESLNRLKQHQTNAEHMYASALIWSNDVLQAKVRVSSGRQELLVSKNNVLAAKRQLNILMDREITFAFEARGELNYSPVKWHYDEAVSYTLENRTELKQTQLDIDIARQDRNIAKADMKPSLDLNLQRGSSAFDSDFDNSVTETQVTLSLQWNFWQWGKTSQQVAALDYNLRRLSLDLRQQKNQFKADVHAVWLKLQEADNNLKVLQQSLALARENFRVSQIRYKEQLGSSNDVLDAQDLLTQTRTDHILALGQFLTAKAELDYITGVPVNAQGQTQP</sequence>
<dbReference type="SUPFAM" id="SSF56954">
    <property type="entry name" value="Outer membrane efflux proteins (OEP)"/>
    <property type="match status" value="1"/>
</dbReference>
<feature type="transmembrane region" description="Helical" evidence="8">
    <location>
        <begin position="21"/>
        <end position="41"/>
    </location>
</feature>
<comment type="subcellular location">
    <subcellularLocation>
        <location evidence="1">Cell outer membrane</location>
    </subcellularLocation>
</comment>
<keyword evidence="10" id="KW-1185">Reference proteome</keyword>
<reference evidence="9 10" key="1">
    <citation type="journal article" date="2022" name="Mar. Drugs">
        <title>Bioassay-Guided Fractionation Leads to the Detection of Cholic Acid Generated by the Rare Thalassomonas sp.</title>
        <authorList>
            <person name="Pheiffer F."/>
            <person name="Schneider Y.K."/>
            <person name="Hansen E.H."/>
            <person name="Andersen J.H."/>
            <person name="Isaksson J."/>
            <person name="Busche T."/>
            <person name="R C."/>
            <person name="Kalinowski J."/>
            <person name="Zyl L.V."/>
            <person name="Trindade M."/>
        </authorList>
    </citation>
    <scope>NUCLEOTIDE SEQUENCE [LARGE SCALE GENOMIC DNA]</scope>
    <source>
        <strain evidence="9 10">A5K-61T</strain>
    </source>
</reference>
<dbReference type="Proteomes" id="UP001215231">
    <property type="component" value="Chromosome"/>
</dbReference>
<keyword evidence="5 8" id="KW-0812">Transmembrane</keyword>
<dbReference type="InterPro" id="IPR051906">
    <property type="entry name" value="TolC-like"/>
</dbReference>
<evidence type="ECO:0000256" key="3">
    <source>
        <dbReference type="ARBA" id="ARBA00022448"/>
    </source>
</evidence>
<keyword evidence="6 8" id="KW-0472">Membrane</keyword>
<evidence type="ECO:0000256" key="6">
    <source>
        <dbReference type="ARBA" id="ARBA00023136"/>
    </source>
</evidence>
<evidence type="ECO:0000256" key="1">
    <source>
        <dbReference type="ARBA" id="ARBA00004442"/>
    </source>
</evidence>
<dbReference type="PANTHER" id="PTHR30026">
    <property type="entry name" value="OUTER MEMBRANE PROTEIN TOLC"/>
    <property type="match status" value="1"/>
</dbReference>
<accession>A0ABY7VHE9</accession>
<comment type="similarity">
    <text evidence="2">Belongs to the outer membrane factor (OMF) (TC 1.B.17) family.</text>
</comment>
<evidence type="ECO:0000313" key="10">
    <source>
        <dbReference type="Proteomes" id="UP001215231"/>
    </source>
</evidence>
<evidence type="ECO:0000256" key="4">
    <source>
        <dbReference type="ARBA" id="ARBA00022452"/>
    </source>
</evidence>
<evidence type="ECO:0000256" key="7">
    <source>
        <dbReference type="ARBA" id="ARBA00023237"/>
    </source>
</evidence>
<evidence type="ECO:0000256" key="2">
    <source>
        <dbReference type="ARBA" id="ARBA00007613"/>
    </source>
</evidence>
<evidence type="ECO:0000256" key="8">
    <source>
        <dbReference type="SAM" id="Phobius"/>
    </source>
</evidence>
<gene>
    <name evidence="9" type="ORF">H3N35_06870</name>
</gene>
<dbReference type="EMBL" id="CP059693">
    <property type="protein sequence ID" value="WDE13159.1"/>
    <property type="molecule type" value="Genomic_DNA"/>
</dbReference>
<dbReference type="Pfam" id="PF02321">
    <property type="entry name" value="OEP"/>
    <property type="match status" value="1"/>
</dbReference>
<keyword evidence="3" id="KW-0813">Transport</keyword>
<dbReference type="Gene3D" id="1.20.1600.10">
    <property type="entry name" value="Outer membrane efflux proteins (OEP)"/>
    <property type="match status" value="1"/>
</dbReference>
<protein>
    <submittedName>
        <fullName evidence="9">TolC family protein</fullName>
    </submittedName>
</protein>
<name>A0ABY7VHE9_9GAMM</name>
<keyword evidence="7" id="KW-0998">Cell outer membrane</keyword>
<keyword evidence="4" id="KW-1134">Transmembrane beta strand</keyword>
<proteinExistence type="inferred from homology"/>
<evidence type="ECO:0000313" key="9">
    <source>
        <dbReference type="EMBL" id="WDE13159.1"/>
    </source>
</evidence>
<organism evidence="9 10">
    <name type="scientific">Thalassomonas haliotis</name>
    <dbReference type="NCBI Taxonomy" id="485448"/>
    <lineage>
        <taxon>Bacteria</taxon>
        <taxon>Pseudomonadati</taxon>
        <taxon>Pseudomonadota</taxon>
        <taxon>Gammaproteobacteria</taxon>
        <taxon>Alteromonadales</taxon>
        <taxon>Colwelliaceae</taxon>
        <taxon>Thalassomonas</taxon>
    </lineage>
</organism>
<evidence type="ECO:0000256" key="5">
    <source>
        <dbReference type="ARBA" id="ARBA00022692"/>
    </source>
</evidence>
<keyword evidence="8" id="KW-1133">Transmembrane helix</keyword>
<dbReference type="PANTHER" id="PTHR30026:SF20">
    <property type="entry name" value="OUTER MEMBRANE PROTEIN TOLC"/>
    <property type="match status" value="1"/>
</dbReference>
<dbReference type="InterPro" id="IPR003423">
    <property type="entry name" value="OMP_efflux"/>
</dbReference>